<protein>
    <recommendedName>
        <fullName evidence="3">TBC1 domain family member 7</fullName>
    </recommendedName>
</protein>
<dbReference type="InterPro" id="IPR039842">
    <property type="entry name" value="TBC1D7"/>
</dbReference>
<dbReference type="Gene3D" id="1.10.10.750">
    <property type="entry name" value="Ypt/Rab-GAP domain of gyp1p, domain 1"/>
    <property type="match status" value="1"/>
</dbReference>
<dbReference type="PANTHER" id="PTHR13530:SF3">
    <property type="entry name" value="TBC1 DOMAIN FAMILY MEMBER 7"/>
    <property type="match status" value="1"/>
</dbReference>
<dbReference type="GO" id="GO:0005829">
    <property type="term" value="C:cytosol"/>
    <property type="evidence" value="ECO:0007669"/>
    <property type="project" value="UniProtKB-SubCell"/>
</dbReference>
<dbReference type="GO" id="GO:0005765">
    <property type="term" value="C:lysosomal membrane"/>
    <property type="evidence" value="ECO:0007669"/>
    <property type="project" value="UniProtKB-SubCell"/>
</dbReference>
<dbReference type="PANTHER" id="PTHR13530">
    <property type="entry name" value="TBC1 DOMAIN FAMILY MEMBER 7"/>
    <property type="match status" value="1"/>
</dbReference>
<comment type="function">
    <text evidence="5">Non-catalytic component of the TSC-TBC complex, a multiprotein complex that acts as a negative regulator of the canonical mTORC1 complex, an evolutionarily conserved central nutrient sensor that stimulates anabolic reactions and macromolecule biosynthesis to promote cellular biomass generation and growth. The TSC-TBC complex acts as a GTPase-activating protein (GAP) for the small GTPase RHEB, a direct activator of the protein kinase activity of mTORC1. In absence of nutrients, the TSC-TBC complex inhibits mTORC1, thereby preventing phosphorylation of ribosomal protein S6 kinase (RPS6KB1 and RPS6KB2) and EIF4EBP1 (4E-BP1) by the mTORC1 signaling. The TSC-TBC complex is inactivated in response to nutrients, relieving inhibition of mTORC1.</text>
</comment>
<dbReference type="InterPro" id="IPR035969">
    <property type="entry name" value="Rab-GAP_TBC_sf"/>
</dbReference>
<evidence type="ECO:0000256" key="4">
    <source>
        <dbReference type="ARBA" id="ARBA00023228"/>
    </source>
</evidence>
<evidence type="ECO:0000256" key="2">
    <source>
        <dbReference type="ARBA" id="ARBA00004656"/>
    </source>
</evidence>
<proteinExistence type="predicted"/>
<name>A0A6B2LAI4_9EUKA</name>
<evidence type="ECO:0000256" key="1">
    <source>
        <dbReference type="ARBA" id="ARBA00004514"/>
    </source>
</evidence>
<reference evidence="8" key="1">
    <citation type="journal article" date="2020" name="J. Eukaryot. Microbiol.">
        <title>De novo Sequencing, Assembly and Annotation of the Transcriptome for the Free-Living Testate Amoeba Arcella intermedia.</title>
        <authorList>
            <person name="Ribeiro G.M."/>
            <person name="Porfirio-Sousa A.L."/>
            <person name="Maurer-Alcala X.X."/>
            <person name="Katz L.A."/>
            <person name="Lahr D.J.G."/>
        </authorList>
    </citation>
    <scope>NUCLEOTIDE SEQUENCE</scope>
</reference>
<dbReference type="AlphaFoldDB" id="A0A6B2LAI4"/>
<evidence type="ECO:0000256" key="3">
    <source>
        <dbReference type="ARBA" id="ARBA00015455"/>
    </source>
</evidence>
<feature type="region of interest" description="Disordered" evidence="6">
    <location>
        <begin position="292"/>
        <end position="321"/>
    </location>
</feature>
<accession>A0A6B2LAI4</accession>
<dbReference type="Pfam" id="PF00566">
    <property type="entry name" value="RabGAP-TBC"/>
    <property type="match status" value="1"/>
</dbReference>
<dbReference type="SUPFAM" id="SSF47923">
    <property type="entry name" value="Ypt/Rab-GAP domain of gyp1p"/>
    <property type="match status" value="2"/>
</dbReference>
<evidence type="ECO:0000313" key="8">
    <source>
        <dbReference type="EMBL" id="NDV33738.1"/>
    </source>
</evidence>
<feature type="compositionally biased region" description="Polar residues" evidence="6">
    <location>
        <begin position="292"/>
        <end position="306"/>
    </location>
</feature>
<dbReference type="Gene3D" id="1.10.472.80">
    <property type="entry name" value="Ypt/Rab-GAP domain of gyp1p, domain 3"/>
    <property type="match status" value="1"/>
</dbReference>
<dbReference type="InterPro" id="IPR000195">
    <property type="entry name" value="Rab-GAP-TBC_dom"/>
</dbReference>
<evidence type="ECO:0000256" key="6">
    <source>
        <dbReference type="SAM" id="MobiDB-lite"/>
    </source>
</evidence>
<comment type="subcellular location">
    <subcellularLocation>
        <location evidence="1">Cytoplasm</location>
        <location evidence="1">Cytosol</location>
    </subcellularLocation>
    <subcellularLocation>
        <location evidence="2">Lysosome membrane</location>
    </subcellularLocation>
</comment>
<keyword evidence="4" id="KW-0458">Lysosome</keyword>
<sequence>MHFLGFQGIQPLLEEEIISLSKLQKICLTNEVPNHYKPSAWRVLLGVLPIYRDAWVFVEEQNTISYLELKRATHLIRYGILNEDIDKVEIVDSNLDSRAKLIADIWVTHQSLTFRNTEDDLELSDLIVIARVFCKVCNNEVDAYWSFEKFLCPTYQDRIVSLIERLTAVLPKIDPQLSSFFIENNIKLEYFCDRWLRTRFASCFSENFLLRLWDKVIASSAPSIPNRTSQLDSFEILLSISILIVSKNQIYPLDASEIPHYLRNKKFEEAEAIFAKTLDLYSVLLNEDKNTFNSKNTNTQQQPSNDNPKKLSSAPTYFKKK</sequence>
<dbReference type="GO" id="GO:0032007">
    <property type="term" value="P:negative regulation of TOR signaling"/>
    <property type="evidence" value="ECO:0007669"/>
    <property type="project" value="TreeGrafter"/>
</dbReference>
<organism evidence="8">
    <name type="scientific">Arcella intermedia</name>
    <dbReference type="NCBI Taxonomy" id="1963864"/>
    <lineage>
        <taxon>Eukaryota</taxon>
        <taxon>Amoebozoa</taxon>
        <taxon>Tubulinea</taxon>
        <taxon>Elardia</taxon>
        <taxon>Arcellinida</taxon>
        <taxon>Sphaerothecina</taxon>
        <taxon>Arcellidae</taxon>
        <taxon>Arcella</taxon>
    </lineage>
</organism>
<dbReference type="GO" id="GO:0005096">
    <property type="term" value="F:GTPase activator activity"/>
    <property type="evidence" value="ECO:0007669"/>
    <property type="project" value="TreeGrafter"/>
</dbReference>
<evidence type="ECO:0000259" key="7">
    <source>
        <dbReference type="PROSITE" id="PS50086"/>
    </source>
</evidence>
<feature type="domain" description="Rab-GAP TBC" evidence="7">
    <location>
        <begin position="31"/>
        <end position="220"/>
    </location>
</feature>
<evidence type="ECO:0000256" key="5">
    <source>
        <dbReference type="ARBA" id="ARBA00046045"/>
    </source>
</evidence>
<dbReference type="EMBL" id="GIBP01004769">
    <property type="protein sequence ID" value="NDV33738.1"/>
    <property type="molecule type" value="Transcribed_RNA"/>
</dbReference>
<dbReference type="PROSITE" id="PS50086">
    <property type="entry name" value="TBC_RABGAP"/>
    <property type="match status" value="1"/>
</dbReference>